<evidence type="ECO:0000256" key="1">
    <source>
        <dbReference type="PROSITE-ProRule" id="PRU00023"/>
    </source>
</evidence>
<evidence type="ECO:0000313" key="3">
    <source>
        <dbReference type="Proteomes" id="UP000242913"/>
    </source>
</evidence>
<dbReference type="Proteomes" id="UP000242913">
    <property type="component" value="Unassembled WGS sequence"/>
</dbReference>
<protein>
    <submittedName>
        <fullName evidence="2">Ankyrin repeat protein</fullName>
    </submittedName>
</protein>
<dbReference type="AlphaFoldDB" id="A0A238BKF6"/>
<sequence length="122" mass="14223">MLRQIVRDGARLDIPDDVRGRIPLHFAISCEFWCRVKTLLHLRSPVNTEDKDKKTPLHLAVLTRTPNFEVTKTIYLLLEYGADVNEVIKKIAPLRNRYLSNLIDHQQRLSEAFNEARMKTLV</sequence>
<dbReference type="PROSITE" id="PS50297">
    <property type="entry name" value="ANK_REP_REGION"/>
    <property type="match status" value="1"/>
</dbReference>
<feature type="repeat" description="ANK" evidence="1">
    <location>
        <begin position="52"/>
        <end position="89"/>
    </location>
</feature>
<keyword evidence="3" id="KW-1185">Reference proteome</keyword>
<name>A0A238BKF6_9BILA</name>
<dbReference type="SUPFAM" id="SSF48403">
    <property type="entry name" value="Ankyrin repeat"/>
    <property type="match status" value="1"/>
</dbReference>
<evidence type="ECO:0000313" key="2">
    <source>
        <dbReference type="EMBL" id="OZC05712.1"/>
    </source>
</evidence>
<accession>A0A238BKF6</accession>
<dbReference type="OrthoDB" id="433924at2759"/>
<dbReference type="Gene3D" id="1.25.40.20">
    <property type="entry name" value="Ankyrin repeat-containing domain"/>
    <property type="match status" value="1"/>
</dbReference>
<proteinExistence type="predicted"/>
<reference evidence="2 3" key="1">
    <citation type="submission" date="2015-12" db="EMBL/GenBank/DDBJ databases">
        <title>Draft genome of the nematode, Onchocerca flexuosa.</title>
        <authorList>
            <person name="Mitreva M."/>
        </authorList>
    </citation>
    <scope>NUCLEOTIDE SEQUENCE [LARGE SCALE GENOMIC DNA]</scope>
    <source>
        <strain evidence="2">Red Deer</strain>
    </source>
</reference>
<keyword evidence="1" id="KW-0040">ANK repeat</keyword>
<organism evidence="2 3">
    <name type="scientific">Onchocerca flexuosa</name>
    <dbReference type="NCBI Taxonomy" id="387005"/>
    <lineage>
        <taxon>Eukaryota</taxon>
        <taxon>Metazoa</taxon>
        <taxon>Ecdysozoa</taxon>
        <taxon>Nematoda</taxon>
        <taxon>Chromadorea</taxon>
        <taxon>Rhabditida</taxon>
        <taxon>Spirurina</taxon>
        <taxon>Spiruromorpha</taxon>
        <taxon>Filarioidea</taxon>
        <taxon>Onchocercidae</taxon>
        <taxon>Onchocerca</taxon>
    </lineage>
</organism>
<dbReference type="InterPro" id="IPR036770">
    <property type="entry name" value="Ankyrin_rpt-contain_sf"/>
</dbReference>
<gene>
    <name evidence="2" type="ORF">X798_07314</name>
</gene>
<dbReference type="InterPro" id="IPR002110">
    <property type="entry name" value="Ankyrin_rpt"/>
</dbReference>
<dbReference type="EMBL" id="KZ270506">
    <property type="protein sequence ID" value="OZC05712.1"/>
    <property type="molecule type" value="Genomic_DNA"/>
</dbReference>
<dbReference type="PROSITE" id="PS50088">
    <property type="entry name" value="ANK_REPEAT"/>
    <property type="match status" value="1"/>
</dbReference>
<dbReference type="Pfam" id="PF12796">
    <property type="entry name" value="Ank_2"/>
    <property type="match status" value="1"/>
</dbReference>